<accession>A0ACC6CD67</accession>
<sequence length="625" mass="65400">MPEFQAPGVYVEEVAFRAKTIEPVGTTLTGFVGPCRSGPVAGVPPLLTSLGDFERRYGDGAPLHFSAQTLSNDLWHAVRVFFLEGGQALHVSRVFRAGAADDGCARLSLGADGAVQLRARHPGAAGNLGLRFSFRLGASLLQAQARPDGSLQPVLAPQADGALVWLRTACVPQLPGPLAGRRVEALPLYQARRDASGNWWLQGAPAARRLDDFAPDLTAGSRDAACVLSVSVTVMAADGKVWGEWAGLPPQALLQALGAATTAAPPPPIVLTTTGAAGEAAGLGLLRALLPPLAVTPADWAAAGQDELAALAAQLARGVTARFTLAGGHDGVWPEVADYVGELGANGPSGLLPFEALADIALVAAPGGGGRAGAPAGDAAGIARALIDHAERMRYRLALVDAPEGLGVDGVRRFRAGLESRRAALYHPWVLVADPHAGQALQLPPSGFVAGICVRNDILRGVHRAPANEVLRSAIGFAAALGTGEQEVLNPEGINLLRTIPHRGHVVWGARTLSHDPQARYVNVSRCLASLVRAIEQGTQWVVFEPPGPALWDRVSRSIRDFLLLQWQGGALQGDRPDNAFFVRCDHGTMTADDLARGRLVAEVGVALLKPAEFLVFRVAQRAAA</sequence>
<organism evidence="1 2">
    <name type="scientific">Roseateles hydrophilus</name>
    <dbReference type="NCBI Taxonomy" id="2975054"/>
    <lineage>
        <taxon>Bacteria</taxon>
        <taxon>Pseudomonadati</taxon>
        <taxon>Pseudomonadota</taxon>
        <taxon>Betaproteobacteria</taxon>
        <taxon>Burkholderiales</taxon>
        <taxon>Sphaerotilaceae</taxon>
        <taxon>Roseateles</taxon>
    </lineage>
</organism>
<gene>
    <name evidence="1" type="ORF">NYO99_15160</name>
</gene>
<dbReference type="Proteomes" id="UP001076464">
    <property type="component" value="Unassembled WGS sequence"/>
</dbReference>
<name>A0ACC6CD67_9BURK</name>
<evidence type="ECO:0000313" key="2">
    <source>
        <dbReference type="Proteomes" id="UP001076464"/>
    </source>
</evidence>
<proteinExistence type="predicted"/>
<protein>
    <submittedName>
        <fullName evidence="1">Phage tail sheath subtilisin-like domain-containing protein</fullName>
    </submittedName>
</protein>
<dbReference type="EMBL" id="JAPPUY010000004">
    <property type="protein sequence ID" value="MCY4746322.1"/>
    <property type="molecule type" value="Genomic_DNA"/>
</dbReference>
<keyword evidence="2" id="KW-1185">Reference proteome</keyword>
<comment type="caution">
    <text evidence="1">The sequence shown here is derived from an EMBL/GenBank/DDBJ whole genome shotgun (WGS) entry which is preliminary data.</text>
</comment>
<reference evidence="1" key="1">
    <citation type="submission" date="2022-08" db="EMBL/GenBank/DDBJ databases">
        <title>Genome sequencing of Pelomonas sp. UHG3.</title>
        <authorList>
            <person name="So Y."/>
        </authorList>
    </citation>
    <scope>NUCLEOTIDE SEQUENCE</scope>
    <source>
        <strain evidence="1">UHG3</strain>
    </source>
</reference>
<evidence type="ECO:0000313" key="1">
    <source>
        <dbReference type="EMBL" id="MCY4746322.1"/>
    </source>
</evidence>